<feature type="compositionally biased region" description="Polar residues" evidence="1">
    <location>
        <begin position="333"/>
        <end position="347"/>
    </location>
</feature>
<feature type="region of interest" description="Disordered" evidence="1">
    <location>
        <begin position="1"/>
        <end position="121"/>
    </location>
</feature>
<dbReference type="EMBL" id="BNCO01000041">
    <property type="protein sequence ID" value="GIL60716.1"/>
    <property type="molecule type" value="Genomic_DNA"/>
</dbReference>
<feature type="non-terminal residue" evidence="2">
    <location>
        <position position="554"/>
    </location>
</feature>
<protein>
    <submittedName>
        <fullName evidence="2">Uncharacterized protein</fullName>
    </submittedName>
</protein>
<reference evidence="2" key="1">
    <citation type="journal article" date="2021" name="Proc. Natl. Acad. Sci. U.S.A.">
        <title>Three genomes in the algal genus Volvox reveal the fate of a haploid sex-determining region after a transition to homothallism.</title>
        <authorList>
            <person name="Yamamoto K."/>
            <person name="Hamaji T."/>
            <person name="Kawai-Toyooka H."/>
            <person name="Matsuzaki R."/>
            <person name="Takahashi F."/>
            <person name="Nishimura Y."/>
            <person name="Kawachi M."/>
            <person name="Noguchi H."/>
            <person name="Minakuchi Y."/>
            <person name="Umen J.G."/>
            <person name="Toyoda A."/>
            <person name="Nozaki H."/>
        </authorList>
    </citation>
    <scope>NUCLEOTIDE SEQUENCE</scope>
    <source>
        <strain evidence="2">NIES-3780</strain>
    </source>
</reference>
<organism evidence="2 3">
    <name type="scientific">Volvox africanus</name>
    <dbReference type="NCBI Taxonomy" id="51714"/>
    <lineage>
        <taxon>Eukaryota</taxon>
        <taxon>Viridiplantae</taxon>
        <taxon>Chlorophyta</taxon>
        <taxon>core chlorophytes</taxon>
        <taxon>Chlorophyceae</taxon>
        <taxon>CS clade</taxon>
        <taxon>Chlamydomonadales</taxon>
        <taxon>Volvocaceae</taxon>
        <taxon>Volvox</taxon>
    </lineage>
</organism>
<sequence>MSPVTADLLGPSHCGGASRIEDIAAATPPLPPPPPQQQEQQPQPRPLHGETLSSASSSALLCAPSSASPPALSDCPLTSSQARTTQQQQRHRHRQRHRLKEPYHDQRYQQQAPPLNVGQEPVTPEGFCNGMQRIWSEVEAQQAAYDVTNNHLPCRPQPPPYEEQRNHYHHHHHHQQQQQQQQQKALTPSALRAVPGCHVLGQATGDNRALSGVLATAAAVLRWCVVAAAAVLRWCVVAAAAVLRWCVVAAAAVAEHQLDSAVKRGTALLDLYRRSRQDERTAGVQDLRGVGRGLEQLARSSSPSSSSPSPAPLIISLPEVQKTAHTARKGQADAQSEPSCRSSTAVANASLRNGEQLAASAVNAAVEAAAVLGAGGLAASCEPGGEEGNSDSRTSGDDGGGSTGSSSCCRHGRESSSLAVLGRGLGGAERSSPALYRSPLTHAALSIKVTDVGEVAFEEACASLQSAALRAIELLLGGAVDRPPGEAGSVEATATATVTATATATAGRIAESPNSSREGGASEGLGAVDTGESSYQDAAFEKCGRRGKGGGSGG</sequence>
<proteinExistence type="predicted"/>
<keyword evidence="3" id="KW-1185">Reference proteome</keyword>
<dbReference type="AlphaFoldDB" id="A0A8J4BFV2"/>
<feature type="region of interest" description="Disordered" evidence="1">
    <location>
        <begin position="381"/>
        <end position="412"/>
    </location>
</feature>
<dbReference type="Proteomes" id="UP000747399">
    <property type="component" value="Unassembled WGS sequence"/>
</dbReference>
<feature type="compositionally biased region" description="Low complexity" evidence="1">
    <location>
        <begin position="52"/>
        <end position="77"/>
    </location>
</feature>
<evidence type="ECO:0000313" key="2">
    <source>
        <dbReference type="EMBL" id="GIL60716.1"/>
    </source>
</evidence>
<evidence type="ECO:0000256" key="1">
    <source>
        <dbReference type="SAM" id="MobiDB-lite"/>
    </source>
</evidence>
<accession>A0A8J4BFV2</accession>
<gene>
    <name evidence="2" type="ORF">Vafri_15250</name>
</gene>
<evidence type="ECO:0000313" key="3">
    <source>
        <dbReference type="Proteomes" id="UP000747399"/>
    </source>
</evidence>
<feature type="region of interest" description="Disordered" evidence="1">
    <location>
        <begin position="153"/>
        <end position="187"/>
    </location>
</feature>
<comment type="caution">
    <text evidence="2">The sequence shown here is derived from an EMBL/GenBank/DDBJ whole genome shotgun (WGS) entry which is preliminary data.</text>
</comment>
<feature type="region of interest" description="Disordered" evidence="1">
    <location>
        <begin position="503"/>
        <end position="554"/>
    </location>
</feature>
<feature type="region of interest" description="Disordered" evidence="1">
    <location>
        <begin position="322"/>
        <end position="347"/>
    </location>
</feature>
<name>A0A8J4BFV2_9CHLO</name>
<feature type="compositionally biased region" description="Basic residues" evidence="1">
    <location>
        <begin position="89"/>
        <end position="99"/>
    </location>
</feature>